<proteinExistence type="predicted"/>
<name>A0ACB8UZ86_9EURO</name>
<dbReference type="EMBL" id="JALBCA010000029">
    <property type="protein sequence ID" value="KAI2388707.1"/>
    <property type="molecule type" value="Genomic_DNA"/>
</dbReference>
<reference evidence="1" key="1">
    <citation type="journal article" date="2022" name="bioRxiv">
        <title>Population genetic analysis of Ophidiomyces ophidiicola, the causative agent of snake fungal disease, indicates recent introductions to the USA.</title>
        <authorList>
            <person name="Ladner J.T."/>
            <person name="Palmer J.M."/>
            <person name="Ettinger C.L."/>
            <person name="Stajich J.E."/>
            <person name="Farrell T.M."/>
            <person name="Glorioso B.M."/>
            <person name="Lawson B."/>
            <person name="Price S.J."/>
            <person name="Stengle A.G."/>
            <person name="Grear D.A."/>
            <person name="Lorch J.M."/>
        </authorList>
    </citation>
    <scope>NUCLEOTIDE SEQUENCE</scope>
    <source>
        <strain evidence="1">NWHC 24266-5</strain>
    </source>
</reference>
<sequence>MVGGSIKSEPGFAPAFNGKFVGTGNDYISVDADGKRLRLNAHGVIQTEDGASVYLHYTGIVSVSPELTAILSGESESITTPFGDSFTHLTFETGDERYAFLETEVFVAAGHFIYEKAEVTTHKIAASIKVTNTAIAVAKTVNVLTAHPKGRDRSSHRSFGPRAHIESFPSGERMGIEALLGTQVEDYGKCDVLGNITS</sequence>
<protein>
    <submittedName>
        <fullName evidence="1">Uncharacterized protein</fullName>
    </submittedName>
</protein>
<organism evidence="1">
    <name type="scientific">Ophidiomyces ophidiicola</name>
    <dbReference type="NCBI Taxonomy" id="1387563"/>
    <lineage>
        <taxon>Eukaryota</taxon>
        <taxon>Fungi</taxon>
        <taxon>Dikarya</taxon>
        <taxon>Ascomycota</taxon>
        <taxon>Pezizomycotina</taxon>
        <taxon>Eurotiomycetes</taxon>
        <taxon>Eurotiomycetidae</taxon>
        <taxon>Onygenales</taxon>
        <taxon>Onygenaceae</taxon>
        <taxon>Ophidiomyces</taxon>
    </lineage>
</organism>
<evidence type="ECO:0000313" key="1">
    <source>
        <dbReference type="EMBL" id="KAI2388707.1"/>
    </source>
</evidence>
<accession>A0ACB8UZ86</accession>
<comment type="caution">
    <text evidence="1">The sequence shown here is derived from an EMBL/GenBank/DDBJ whole genome shotgun (WGS) entry which is preliminary data.</text>
</comment>
<gene>
    <name evidence="1" type="ORF">LOY88_002476</name>
</gene>